<proteinExistence type="inferred from homology"/>
<dbReference type="EMBL" id="JAWIZZ010000031">
    <property type="protein sequence ID" value="KAK5781669.1"/>
    <property type="molecule type" value="Genomic_DNA"/>
</dbReference>
<evidence type="ECO:0000256" key="6">
    <source>
        <dbReference type="PIRNR" id="PIRNR022950"/>
    </source>
</evidence>
<evidence type="ECO:0000313" key="10">
    <source>
        <dbReference type="EMBL" id="KAK5781669.1"/>
    </source>
</evidence>
<dbReference type="SUPFAM" id="SSF53474">
    <property type="entry name" value="alpha/beta-Hydrolases"/>
    <property type="match status" value="1"/>
</dbReference>
<evidence type="ECO:0000256" key="7">
    <source>
        <dbReference type="PIRSR" id="PIRSR022950-1"/>
    </source>
</evidence>
<keyword evidence="3 6" id="KW-0719">Serine esterase</keyword>
<dbReference type="Proteomes" id="UP001306508">
    <property type="component" value="Unassembled WGS sequence"/>
</dbReference>
<dbReference type="Pfam" id="PF00561">
    <property type="entry name" value="Abhydrolase_1"/>
    <property type="match status" value="1"/>
</dbReference>
<accession>A0AAN7W5J2</accession>
<reference evidence="11" key="1">
    <citation type="submission" date="2023-07" db="EMBL/GenBank/DDBJ databases">
        <title>A draft genome of Kazachstania heterogenica Y-27499.</title>
        <authorList>
            <person name="Donic C."/>
            <person name="Kralova J.S."/>
            <person name="Fidel L."/>
            <person name="Ben-Dor S."/>
            <person name="Jung S."/>
        </authorList>
    </citation>
    <scope>NUCLEOTIDE SEQUENCE [LARGE SCALE GENOMIC DNA]</scope>
    <source>
        <strain evidence="11">Y27499</strain>
    </source>
</reference>
<evidence type="ECO:0000256" key="8">
    <source>
        <dbReference type="SAM" id="MobiDB-lite"/>
    </source>
</evidence>
<dbReference type="InterPro" id="IPR016812">
    <property type="entry name" value="PPase_methylesterase_euk"/>
</dbReference>
<comment type="similarity">
    <text evidence="1 6">Belongs to the AB hydrolase superfamily.</text>
</comment>
<feature type="domain" description="AB hydrolase-1" evidence="9">
    <location>
        <begin position="108"/>
        <end position="360"/>
    </location>
</feature>
<comment type="caution">
    <text evidence="10">The sequence shown here is derived from an EMBL/GenBank/DDBJ whole genome shotgun (WGS) entry which is preliminary data.</text>
</comment>
<dbReference type="Gene3D" id="3.40.50.1820">
    <property type="entry name" value="alpha/beta hydrolase"/>
    <property type="match status" value="1"/>
</dbReference>
<sequence>MSSGLRNQVLLNHLQKIQEVIGNDTSDKSNEQESRKANLTNTLHSDKTEAELFTIPKQSMFTHTHSEFCIKWDQFFTEKRFVQLPQRNHNFNYYYSLPDNCQNEKAIPIFVFHHGAGSSGLTFASLCKELYERLDSKCGCFTFDARGHGETVLCDISNSINNSYYRNAFVDDFVAFINYIFDNYLVHLPLEKVSIILVGHSLGGSICTFALDKLRYDVTRHILGIAMFDIVEEAAIQALQRVQSFLFSTPNTFGSYQEAINWHVNNGLSRLRSSAEISIPALFKKLEDGSVVRKTDLRMFSRYWDTWFIGLSHQFVTAPKCKLLILAGNDNLDKELIIGQMQGKYQLVVFQDSGHFIQEDCPMKCALTLIDFWKRNDNKNVVIKTNWGKN</sequence>
<comment type="function">
    <text evidence="6">Demethylates proteins that have been reversibly carboxymethylated.</text>
</comment>
<feature type="compositionally biased region" description="Basic and acidic residues" evidence="8">
    <location>
        <begin position="25"/>
        <end position="36"/>
    </location>
</feature>
<feature type="active site" evidence="7">
    <location>
        <position position="201"/>
    </location>
</feature>
<dbReference type="PIRSF" id="PIRSF022950">
    <property type="entry name" value="PPase_methylesterase_euk"/>
    <property type="match status" value="1"/>
</dbReference>
<protein>
    <recommendedName>
        <fullName evidence="2 6">Protein phosphatase methylesterase 1</fullName>
        <shortName evidence="6">PME-1</shortName>
        <ecNumber evidence="6">3.1.1.-</ecNumber>
    </recommendedName>
</protein>
<evidence type="ECO:0000256" key="5">
    <source>
        <dbReference type="ARBA" id="ARBA00049203"/>
    </source>
</evidence>
<gene>
    <name evidence="10" type="ORF">RI543_000855</name>
</gene>
<evidence type="ECO:0000256" key="3">
    <source>
        <dbReference type="ARBA" id="ARBA00022487"/>
    </source>
</evidence>
<feature type="region of interest" description="Disordered" evidence="8">
    <location>
        <begin position="21"/>
        <end position="41"/>
    </location>
</feature>
<comment type="catalytic activity">
    <reaction evidence="5">
        <text>[phosphatase 2A protein]-C-terminal L-leucine methyl ester + H2O = [phosphatase 2A protein]-C-terminal L-leucine + methanol + H(+)</text>
        <dbReference type="Rhea" id="RHEA:48548"/>
        <dbReference type="Rhea" id="RHEA-COMP:12134"/>
        <dbReference type="Rhea" id="RHEA-COMP:12135"/>
        <dbReference type="ChEBI" id="CHEBI:15377"/>
        <dbReference type="ChEBI" id="CHEBI:15378"/>
        <dbReference type="ChEBI" id="CHEBI:17790"/>
        <dbReference type="ChEBI" id="CHEBI:90516"/>
        <dbReference type="ChEBI" id="CHEBI:90517"/>
        <dbReference type="EC" id="3.1.1.89"/>
    </reaction>
</comment>
<evidence type="ECO:0000256" key="1">
    <source>
        <dbReference type="ARBA" id="ARBA00008645"/>
    </source>
</evidence>
<evidence type="ECO:0000256" key="4">
    <source>
        <dbReference type="ARBA" id="ARBA00022801"/>
    </source>
</evidence>
<name>A0AAN7W5J2_9SACH</name>
<keyword evidence="4 6" id="KW-0378">Hydrolase</keyword>
<feature type="active site" evidence="7">
    <location>
        <position position="355"/>
    </location>
</feature>
<dbReference type="AlphaFoldDB" id="A0AAN7W5J2"/>
<dbReference type="PANTHER" id="PTHR14189:SF0">
    <property type="entry name" value="PROTEIN PHOSPHATASE METHYLESTERASE 1"/>
    <property type="match status" value="1"/>
</dbReference>
<evidence type="ECO:0000313" key="11">
    <source>
        <dbReference type="Proteomes" id="UP001306508"/>
    </source>
</evidence>
<evidence type="ECO:0000259" key="9">
    <source>
        <dbReference type="Pfam" id="PF00561"/>
    </source>
</evidence>
<dbReference type="PANTHER" id="PTHR14189">
    <property type="entry name" value="PROTEIN PHOSPHATASE METHYLESTERASE-1 RELATED"/>
    <property type="match status" value="1"/>
</dbReference>
<keyword evidence="11" id="KW-1185">Reference proteome</keyword>
<dbReference type="InterPro" id="IPR029058">
    <property type="entry name" value="AB_hydrolase_fold"/>
</dbReference>
<evidence type="ECO:0000256" key="2">
    <source>
        <dbReference type="ARBA" id="ARBA00020672"/>
    </source>
</evidence>
<dbReference type="GO" id="GO:0051723">
    <property type="term" value="F:protein methylesterase activity"/>
    <property type="evidence" value="ECO:0007669"/>
    <property type="project" value="UniProtKB-EC"/>
</dbReference>
<feature type="active site" evidence="7">
    <location>
        <position position="229"/>
    </location>
</feature>
<organism evidence="10 11">
    <name type="scientific">Arxiozyma heterogenica</name>
    <dbReference type="NCBI Taxonomy" id="278026"/>
    <lineage>
        <taxon>Eukaryota</taxon>
        <taxon>Fungi</taxon>
        <taxon>Dikarya</taxon>
        <taxon>Ascomycota</taxon>
        <taxon>Saccharomycotina</taxon>
        <taxon>Saccharomycetes</taxon>
        <taxon>Saccharomycetales</taxon>
        <taxon>Saccharomycetaceae</taxon>
        <taxon>Arxiozyma</taxon>
    </lineage>
</organism>
<dbReference type="EC" id="3.1.1.-" evidence="6"/>
<dbReference type="InterPro" id="IPR000073">
    <property type="entry name" value="AB_hydrolase_1"/>
</dbReference>